<gene>
    <name evidence="1" type="ORF">HHI36_017195</name>
</gene>
<comment type="caution">
    <text evidence="1">The sequence shown here is derived from an EMBL/GenBank/DDBJ whole genome shotgun (WGS) entry which is preliminary data.</text>
</comment>
<dbReference type="PANTHER" id="PTHR33395:SF22">
    <property type="entry name" value="REVERSE TRANSCRIPTASE DOMAIN-CONTAINING PROTEIN"/>
    <property type="match status" value="1"/>
</dbReference>
<reference evidence="1 2" key="1">
    <citation type="journal article" date="2021" name="BMC Biol.">
        <title>Horizontally acquired antibacterial genes associated with adaptive radiation of ladybird beetles.</title>
        <authorList>
            <person name="Li H.S."/>
            <person name="Tang X.F."/>
            <person name="Huang Y.H."/>
            <person name="Xu Z.Y."/>
            <person name="Chen M.L."/>
            <person name="Du X.Y."/>
            <person name="Qiu B.Y."/>
            <person name="Chen P.T."/>
            <person name="Zhang W."/>
            <person name="Slipinski A."/>
            <person name="Escalona H.E."/>
            <person name="Waterhouse R.M."/>
            <person name="Zwick A."/>
            <person name="Pang H."/>
        </authorList>
    </citation>
    <scope>NUCLEOTIDE SEQUENCE [LARGE SCALE GENOMIC DNA]</scope>
    <source>
        <strain evidence="1">SYSU2018</strain>
    </source>
</reference>
<keyword evidence="2" id="KW-1185">Reference proteome</keyword>
<sequence>MDWIGLTFLDLVYTNIDDSVCVPSDDLIFDNSIHYSAIIVDIDEPESSDGNDSLEIVEYDFNKADYNALNHYLSTVDWIFCCSSEDIDAIVIKFHDILLFGFEMFIPKKRKGKVSSYPTWFTKELIIKIHKKKKIHRKYKVSNNFQDYLSFSDLRSECIHISSVLYVEYLKVSTVV</sequence>
<name>A0ABD2NM85_9CUCU</name>
<dbReference type="AlphaFoldDB" id="A0ABD2NM85"/>
<evidence type="ECO:0000313" key="1">
    <source>
        <dbReference type="EMBL" id="KAL3279689.1"/>
    </source>
</evidence>
<proteinExistence type="predicted"/>
<accession>A0ABD2NM85</accession>
<dbReference type="Proteomes" id="UP001516400">
    <property type="component" value="Unassembled WGS sequence"/>
</dbReference>
<organism evidence="1 2">
    <name type="scientific">Cryptolaemus montrouzieri</name>
    <dbReference type="NCBI Taxonomy" id="559131"/>
    <lineage>
        <taxon>Eukaryota</taxon>
        <taxon>Metazoa</taxon>
        <taxon>Ecdysozoa</taxon>
        <taxon>Arthropoda</taxon>
        <taxon>Hexapoda</taxon>
        <taxon>Insecta</taxon>
        <taxon>Pterygota</taxon>
        <taxon>Neoptera</taxon>
        <taxon>Endopterygota</taxon>
        <taxon>Coleoptera</taxon>
        <taxon>Polyphaga</taxon>
        <taxon>Cucujiformia</taxon>
        <taxon>Coccinelloidea</taxon>
        <taxon>Coccinellidae</taxon>
        <taxon>Scymninae</taxon>
        <taxon>Scymnini</taxon>
        <taxon>Cryptolaemus</taxon>
    </lineage>
</organism>
<protein>
    <submittedName>
        <fullName evidence="1">Uncharacterized protein</fullName>
    </submittedName>
</protein>
<dbReference type="PANTHER" id="PTHR33395">
    <property type="entry name" value="TRANSCRIPTASE, PUTATIVE-RELATED-RELATED"/>
    <property type="match status" value="1"/>
</dbReference>
<evidence type="ECO:0000313" key="2">
    <source>
        <dbReference type="Proteomes" id="UP001516400"/>
    </source>
</evidence>
<dbReference type="EMBL" id="JABFTP020000124">
    <property type="protein sequence ID" value="KAL3279689.1"/>
    <property type="molecule type" value="Genomic_DNA"/>
</dbReference>